<evidence type="ECO:0000313" key="2">
    <source>
        <dbReference type="EMBL" id="PAD99422.1"/>
    </source>
</evidence>
<organism evidence="2 3">
    <name type="scientific">Terribacillus saccharophilus</name>
    <dbReference type="NCBI Taxonomy" id="361277"/>
    <lineage>
        <taxon>Bacteria</taxon>
        <taxon>Bacillati</taxon>
        <taxon>Bacillota</taxon>
        <taxon>Bacilli</taxon>
        <taxon>Bacillales</taxon>
        <taxon>Bacillaceae</taxon>
        <taxon>Terribacillus</taxon>
    </lineage>
</organism>
<sequence length="124" mass="14356">MKKIIVGILIVCLYCFPFVYNSMYQDFANRSMLGYLLMLMATLLLAFLGKLFSSSIYLIIGNIISVIISFYFINEMSWNEEWGGYFKPLTPNQLLIFASVLFLVPQLFAMRLAKKLKDRDRVKG</sequence>
<gene>
    <name evidence="2" type="ORF">CHH48_13250</name>
</gene>
<feature type="transmembrane region" description="Helical" evidence="1">
    <location>
        <begin position="31"/>
        <end position="49"/>
    </location>
</feature>
<dbReference type="EMBL" id="NPBJ01000023">
    <property type="protein sequence ID" value="PAD99422.1"/>
    <property type="molecule type" value="Genomic_DNA"/>
</dbReference>
<protein>
    <submittedName>
        <fullName evidence="2">Uncharacterized protein</fullName>
    </submittedName>
</protein>
<comment type="caution">
    <text evidence="2">The sequence shown here is derived from an EMBL/GenBank/DDBJ whole genome shotgun (WGS) entry which is preliminary data.</text>
</comment>
<name>A0ABX4GX10_9BACI</name>
<evidence type="ECO:0000256" key="1">
    <source>
        <dbReference type="SAM" id="Phobius"/>
    </source>
</evidence>
<keyword evidence="1" id="KW-1133">Transmembrane helix</keyword>
<reference evidence="2 3" key="1">
    <citation type="submission" date="2017-07" db="EMBL/GenBank/DDBJ databases">
        <title>Isolation and whole genome analysis of endospore-forming bacteria from heroin.</title>
        <authorList>
            <person name="Kalinowski J."/>
            <person name="Ahrens B."/>
            <person name="Al-Dilaimi A."/>
            <person name="Winkler A."/>
            <person name="Wibberg D."/>
            <person name="Schleenbecker U."/>
            <person name="Ruckert C."/>
            <person name="Wolfel R."/>
            <person name="Grass G."/>
        </authorList>
    </citation>
    <scope>NUCLEOTIDE SEQUENCE [LARGE SCALE GENOMIC DNA]</scope>
    <source>
        <strain evidence="2 3">7517-1</strain>
    </source>
</reference>
<evidence type="ECO:0000313" key="3">
    <source>
        <dbReference type="Proteomes" id="UP000216852"/>
    </source>
</evidence>
<accession>A0ABX4GX10</accession>
<keyword evidence="3" id="KW-1185">Reference proteome</keyword>
<keyword evidence="1" id="KW-0472">Membrane</keyword>
<keyword evidence="1" id="KW-0812">Transmembrane</keyword>
<dbReference type="RefSeq" id="WP_095219629.1">
    <property type="nucleotide sequence ID" value="NZ_NPBJ01000023.1"/>
</dbReference>
<proteinExistence type="predicted"/>
<dbReference type="Proteomes" id="UP000216852">
    <property type="component" value="Unassembled WGS sequence"/>
</dbReference>
<feature type="transmembrane region" description="Helical" evidence="1">
    <location>
        <begin position="56"/>
        <end position="74"/>
    </location>
</feature>
<feature type="transmembrane region" description="Helical" evidence="1">
    <location>
        <begin position="94"/>
        <end position="113"/>
    </location>
</feature>